<dbReference type="Proteomes" id="UP000008495">
    <property type="component" value="Unassembled WGS sequence"/>
</dbReference>
<dbReference type="eggNOG" id="COG4591">
    <property type="taxonomic scope" value="Bacteria"/>
</dbReference>
<dbReference type="GO" id="GO:0044874">
    <property type="term" value="P:lipoprotein localization to outer membrane"/>
    <property type="evidence" value="ECO:0007669"/>
    <property type="project" value="TreeGrafter"/>
</dbReference>
<protein>
    <recommendedName>
        <fullName evidence="8">ABC3 transporter permease C-terminal domain-containing protein</fullName>
    </recommendedName>
</protein>
<evidence type="ECO:0000256" key="3">
    <source>
        <dbReference type="ARBA" id="ARBA00022475"/>
    </source>
</evidence>
<evidence type="ECO:0000313" key="9">
    <source>
        <dbReference type="EMBL" id="GAB78196.1"/>
    </source>
</evidence>
<name>K6UMK6_9MICO</name>
<dbReference type="EMBL" id="BAGZ01000008">
    <property type="protein sequence ID" value="GAB78196.1"/>
    <property type="molecule type" value="Genomic_DNA"/>
</dbReference>
<dbReference type="Pfam" id="PF02687">
    <property type="entry name" value="FtsX"/>
    <property type="match status" value="1"/>
</dbReference>
<evidence type="ECO:0000256" key="4">
    <source>
        <dbReference type="ARBA" id="ARBA00022692"/>
    </source>
</evidence>
<dbReference type="OrthoDB" id="9770036at2"/>
<dbReference type="PANTHER" id="PTHR30489">
    <property type="entry name" value="LIPOPROTEIN-RELEASING SYSTEM TRANSMEMBRANE PROTEIN LOLE"/>
    <property type="match status" value="1"/>
</dbReference>
<evidence type="ECO:0000313" key="10">
    <source>
        <dbReference type="Proteomes" id="UP000008495"/>
    </source>
</evidence>
<keyword evidence="10" id="KW-1185">Reference proteome</keyword>
<comment type="caution">
    <text evidence="9">The sequence shown here is derived from an EMBL/GenBank/DDBJ whole genome shotgun (WGS) entry which is preliminary data.</text>
</comment>
<feature type="transmembrane region" description="Helical" evidence="7">
    <location>
        <begin position="290"/>
        <end position="313"/>
    </location>
</feature>
<comment type="subcellular location">
    <subcellularLocation>
        <location evidence="1">Cell membrane</location>
        <topology evidence="1">Multi-pass membrane protein</topology>
    </subcellularLocation>
</comment>
<dbReference type="RefSeq" id="WP_006502951.1">
    <property type="nucleotide sequence ID" value="NZ_BAGZ01000008.1"/>
</dbReference>
<dbReference type="PANTHER" id="PTHR30489:SF0">
    <property type="entry name" value="LIPOPROTEIN-RELEASING SYSTEM TRANSMEMBRANE PROTEIN LOLE"/>
    <property type="match status" value="1"/>
</dbReference>
<evidence type="ECO:0000256" key="6">
    <source>
        <dbReference type="ARBA" id="ARBA00023136"/>
    </source>
</evidence>
<dbReference type="GO" id="GO:0098797">
    <property type="term" value="C:plasma membrane protein complex"/>
    <property type="evidence" value="ECO:0007669"/>
    <property type="project" value="TreeGrafter"/>
</dbReference>
<gene>
    <name evidence="9" type="ORF">AUCHE_08_04410</name>
</gene>
<feature type="transmembrane region" description="Helical" evidence="7">
    <location>
        <begin position="390"/>
        <end position="411"/>
    </location>
</feature>
<dbReference type="InterPro" id="IPR051447">
    <property type="entry name" value="Lipoprotein-release_system"/>
</dbReference>
<proteinExistence type="inferred from homology"/>
<keyword evidence="5 7" id="KW-1133">Transmembrane helix</keyword>
<organism evidence="9 10">
    <name type="scientific">Austwickia chelonae NBRC 105200</name>
    <dbReference type="NCBI Taxonomy" id="1184607"/>
    <lineage>
        <taxon>Bacteria</taxon>
        <taxon>Bacillati</taxon>
        <taxon>Actinomycetota</taxon>
        <taxon>Actinomycetes</taxon>
        <taxon>Micrococcales</taxon>
        <taxon>Dermatophilaceae</taxon>
        <taxon>Austwickia</taxon>
    </lineage>
</organism>
<keyword evidence="4 7" id="KW-0812">Transmembrane</keyword>
<accession>K6UMK6</accession>
<dbReference type="STRING" id="100225.SAMN05421595_0714"/>
<evidence type="ECO:0000256" key="1">
    <source>
        <dbReference type="ARBA" id="ARBA00004651"/>
    </source>
</evidence>
<keyword evidence="3" id="KW-1003">Cell membrane</keyword>
<dbReference type="AlphaFoldDB" id="K6UMK6"/>
<evidence type="ECO:0000256" key="7">
    <source>
        <dbReference type="SAM" id="Phobius"/>
    </source>
</evidence>
<evidence type="ECO:0000256" key="2">
    <source>
        <dbReference type="ARBA" id="ARBA00005236"/>
    </source>
</evidence>
<evidence type="ECO:0000256" key="5">
    <source>
        <dbReference type="ARBA" id="ARBA00022989"/>
    </source>
</evidence>
<feature type="transmembrane region" description="Helical" evidence="7">
    <location>
        <begin position="334"/>
        <end position="364"/>
    </location>
</feature>
<comment type="similarity">
    <text evidence="2">Belongs to the ABC-4 integral membrane protein family. LolC/E subfamily.</text>
</comment>
<sequence>MLAVLRIGFRNARKNLRKTLLLVGAIFLCSTLLLIALFSFNGVQRQTMRNYLNVQSGHVAAVWTDLAESGKTSPQRFINVFEPLTYHAKDEADNSAAIAAMTKWMDQHRDQIEVNFPILRRNASIEAGDVVDNTFVLYSMAPDQFGFLKDRKSLQLVAGRLARPGEAAAVISEDKAKALKIGIGGKVTIKTQTDAGDYVETPITVTGFYKDGAFYENFYGFVDVAQARTMFGVRDDTLFDSMLIFLRDQGAAQVMADSLKTALPQGGPLHAESYLEANTFFNTTPQMIQVAFSIFIAFVLLIIALGMQSTIRITLFQRLKEIGSLRAIGYSGRLIFLMVFFETLALALFAFVPSLVVALIYSLVFGSRGVFVGPAASAIFGGQYFYPEVMVWQIFIVLAIIVLFALASAIAPGAQISRQCIIDMLARRTRTRGQRRALDRLPAHEPAASGGAS</sequence>
<feature type="transmembrane region" description="Helical" evidence="7">
    <location>
        <begin position="20"/>
        <end position="40"/>
    </location>
</feature>
<evidence type="ECO:0000259" key="8">
    <source>
        <dbReference type="Pfam" id="PF02687"/>
    </source>
</evidence>
<dbReference type="InterPro" id="IPR003838">
    <property type="entry name" value="ABC3_permease_C"/>
</dbReference>
<feature type="domain" description="ABC3 transporter permease C-terminal" evidence="8">
    <location>
        <begin position="294"/>
        <end position="418"/>
    </location>
</feature>
<reference evidence="9 10" key="1">
    <citation type="submission" date="2012-08" db="EMBL/GenBank/DDBJ databases">
        <title>Whole genome shotgun sequence of Austwickia chelonae NBRC 105200.</title>
        <authorList>
            <person name="Yoshida I."/>
            <person name="Hosoyama A."/>
            <person name="Tsuchikane K."/>
            <person name="Katsumata H."/>
            <person name="Ando Y."/>
            <person name="Ohji S."/>
            <person name="Hamada M."/>
            <person name="Tamura T."/>
            <person name="Yamazoe A."/>
            <person name="Yamazaki S."/>
            <person name="Fujita N."/>
        </authorList>
    </citation>
    <scope>NUCLEOTIDE SEQUENCE [LARGE SCALE GENOMIC DNA]</scope>
    <source>
        <strain evidence="9 10">NBRC 105200</strain>
    </source>
</reference>
<keyword evidence="6 7" id="KW-0472">Membrane</keyword>